<organism evidence="9 10">
    <name type="scientific">Streptomyces benahoarensis</name>
    <dbReference type="NCBI Taxonomy" id="2595054"/>
    <lineage>
        <taxon>Bacteria</taxon>
        <taxon>Bacillati</taxon>
        <taxon>Actinomycetota</taxon>
        <taxon>Actinomycetes</taxon>
        <taxon>Kitasatosporales</taxon>
        <taxon>Streptomycetaceae</taxon>
        <taxon>Streptomyces</taxon>
    </lineage>
</organism>
<comment type="similarity">
    <text evidence="2">Belongs to the binding-protein-dependent transport system permease family. FecCD subfamily.</text>
</comment>
<feature type="transmembrane region" description="Helical" evidence="8">
    <location>
        <begin position="30"/>
        <end position="50"/>
    </location>
</feature>
<accession>A0A553YPK5</accession>
<evidence type="ECO:0000256" key="5">
    <source>
        <dbReference type="ARBA" id="ARBA00022692"/>
    </source>
</evidence>
<keyword evidence="5 8" id="KW-0812">Transmembrane</keyword>
<keyword evidence="7 8" id="KW-0472">Membrane</keyword>
<dbReference type="SUPFAM" id="SSF81345">
    <property type="entry name" value="ABC transporter involved in vitamin B12 uptake, BtuC"/>
    <property type="match status" value="1"/>
</dbReference>
<dbReference type="Gene3D" id="1.10.3470.10">
    <property type="entry name" value="ABC transporter involved in vitamin B12 uptake, BtuC"/>
    <property type="match status" value="1"/>
</dbReference>
<sequence length="351" mass="35621">MSRRVLTTKPPATGDRSASARALPALLRRLPWAAAGLAALALCAALSLAWGTRSVPLSTVLDALTGTAHGRDALVVTGLRLPRTLVGLAVGAALGVAGAVVQGITRNPLASPTTLGINAGAGFAVVTAIYALHLTRPGQYVWFAFAGAAAAALFAQALARRAGDLDPVRLALGGTVLQLVLLSWTSTVMLASRRTLDEARFWLAGSLAERPLSVLLPVLPTLVIGLVVALAIAPALNALALGDDCAQALGVPVAKIRLAGGLAVVLLAGSAVAVVGPIAFIGLAAPHLVRQLFGSDHRMLVPGCLVAGPLLLLTADILGRVVIRPSELQVGIVSAFLGAPLLALLARKAAR</sequence>
<feature type="transmembrane region" description="Helical" evidence="8">
    <location>
        <begin position="171"/>
        <end position="191"/>
    </location>
</feature>
<proteinExistence type="inferred from homology"/>
<feature type="transmembrane region" description="Helical" evidence="8">
    <location>
        <begin position="85"/>
        <end position="104"/>
    </location>
</feature>
<feature type="transmembrane region" description="Helical" evidence="8">
    <location>
        <begin position="212"/>
        <end position="236"/>
    </location>
</feature>
<keyword evidence="10" id="KW-1185">Reference proteome</keyword>
<feature type="transmembrane region" description="Helical" evidence="8">
    <location>
        <begin position="328"/>
        <end position="346"/>
    </location>
</feature>
<dbReference type="PANTHER" id="PTHR30472:SF1">
    <property type="entry name" value="FE(3+) DICITRATE TRANSPORT SYSTEM PERMEASE PROTEIN FECC-RELATED"/>
    <property type="match status" value="1"/>
</dbReference>
<dbReference type="GO" id="GO:0005886">
    <property type="term" value="C:plasma membrane"/>
    <property type="evidence" value="ECO:0007669"/>
    <property type="project" value="UniProtKB-SubCell"/>
</dbReference>
<evidence type="ECO:0000256" key="2">
    <source>
        <dbReference type="ARBA" id="ARBA00007935"/>
    </source>
</evidence>
<keyword evidence="6 8" id="KW-1133">Transmembrane helix</keyword>
<dbReference type="GO" id="GO:0033214">
    <property type="term" value="P:siderophore-iron import into cell"/>
    <property type="evidence" value="ECO:0007669"/>
    <property type="project" value="TreeGrafter"/>
</dbReference>
<reference evidence="9 10" key="1">
    <citation type="submission" date="2019-07" db="EMBL/GenBank/DDBJ databases">
        <title>Draft genome for Streptomyces benahoarensis MZ03-48.</title>
        <authorList>
            <person name="Gonzalez-Pimentel J.L."/>
        </authorList>
    </citation>
    <scope>NUCLEOTIDE SEQUENCE [LARGE SCALE GENOMIC DNA]</scope>
    <source>
        <strain evidence="9 10">MZ03-48</strain>
    </source>
</reference>
<dbReference type="GO" id="GO:0022857">
    <property type="term" value="F:transmembrane transporter activity"/>
    <property type="evidence" value="ECO:0007669"/>
    <property type="project" value="InterPro"/>
</dbReference>
<gene>
    <name evidence="9" type="ORF">FNZ23_26095</name>
</gene>
<dbReference type="Proteomes" id="UP000320888">
    <property type="component" value="Unassembled WGS sequence"/>
</dbReference>
<evidence type="ECO:0000313" key="9">
    <source>
        <dbReference type="EMBL" id="TSB31132.1"/>
    </source>
</evidence>
<evidence type="ECO:0000256" key="1">
    <source>
        <dbReference type="ARBA" id="ARBA00004651"/>
    </source>
</evidence>
<dbReference type="PANTHER" id="PTHR30472">
    <property type="entry name" value="FERRIC ENTEROBACTIN TRANSPORT SYSTEM PERMEASE PROTEIN"/>
    <property type="match status" value="1"/>
</dbReference>
<feature type="transmembrane region" description="Helical" evidence="8">
    <location>
        <begin position="140"/>
        <end position="159"/>
    </location>
</feature>
<comment type="caution">
    <text evidence="9">The sequence shown here is derived from an EMBL/GenBank/DDBJ whole genome shotgun (WGS) entry which is preliminary data.</text>
</comment>
<evidence type="ECO:0000256" key="6">
    <source>
        <dbReference type="ARBA" id="ARBA00022989"/>
    </source>
</evidence>
<evidence type="ECO:0000256" key="8">
    <source>
        <dbReference type="SAM" id="Phobius"/>
    </source>
</evidence>
<evidence type="ECO:0000313" key="10">
    <source>
        <dbReference type="Proteomes" id="UP000320888"/>
    </source>
</evidence>
<dbReference type="AlphaFoldDB" id="A0A553YPK5"/>
<dbReference type="InterPro" id="IPR037294">
    <property type="entry name" value="ABC_BtuC-like"/>
</dbReference>
<dbReference type="EMBL" id="VKLS01000514">
    <property type="protein sequence ID" value="TSB31132.1"/>
    <property type="molecule type" value="Genomic_DNA"/>
</dbReference>
<dbReference type="FunFam" id="1.10.3470.10:FF:000001">
    <property type="entry name" value="Vitamin B12 ABC transporter permease BtuC"/>
    <property type="match status" value="1"/>
</dbReference>
<feature type="transmembrane region" description="Helical" evidence="8">
    <location>
        <begin position="300"/>
        <end position="322"/>
    </location>
</feature>
<evidence type="ECO:0000256" key="7">
    <source>
        <dbReference type="ARBA" id="ARBA00023136"/>
    </source>
</evidence>
<dbReference type="OrthoDB" id="9782305at2"/>
<keyword evidence="4" id="KW-1003">Cell membrane</keyword>
<comment type="subcellular location">
    <subcellularLocation>
        <location evidence="1">Cell membrane</location>
        <topology evidence="1">Multi-pass membrane protein</topology>
    </subcellularLocation>
</comment>
<feature type="transmembrane region" description="Helical" evidence="8">
    <location>
        <begin position="116"/>
        <end position="133"/>
    </location>
</feature>
<evidence type="ECO:0000256" key="3">
    <source>
        <dbReference type="ARBA" id="ARBA00022448"/>
    </source>
</evidence>
<evidence type="ECO:0000256" key="4">
    <source>
        <dbReference type="ARBA" id="ARBA00022475"/>
    </source>
</evidence>
<name>A0A553YPK5_9ACTN</name>
<feature type="transmembrane region" description="Helical" evidence="8">
    <location>
        <begin position="256"/>
        <end position="288"/>
    </location>
</feature>
<protein>
    <submittedName>
        <fullName evidence="9">Iron ABC transporter permease</fullName>
    </submittedName>
</protein>
<dbReference type="Pfam" id="PF01032">
    <property type="entry name" value="FecCD"/>
    <property type="match status" value="1"/>
</dbReference>
<dbReference type="CDD" id="cd06550">
    <property type="entry name" value="TM_ABC_iron-siderophores_like"/>
    <property type="match status" value="1"/>
</dbReference>
<dbReference type="InterPro" id="IPR000522">
    <property type="entry name" value="ABC_transptr_permease_BtuC"/>
</dbReference>
<keyword evidence="3" id="KW-0813">Transport</keyword>